<accession>B8H907</accession>
<dbReference type="RefSeq" id="WP_012630902.1">
    <property type="nucleotide sequence ID" value="NC_011886.1"/>
</dbReference>
<keyword evidence="3" id="KW-1185">Reference proteome</keyword>
<reference evidence="2" key="1">
    <citation type="submission" date="2009-01" db="EMBL/GenBank/DDBJ databases">
        <title>Complete sequence of chromosome of Arthrobacter chlorophenolicus A6.</title>
        <authorList>
            <consortium name="US DOE Joint Genome Institute"/>
            <person name="Lucas S."/>
            <person name="Copeland A."/>
            <person name="Lapidus A."/>
            <person name="Glavina del Rio T."/>
            <person name="Tice H."/>
            <person name="Bruce D."/>
            <person name="Goodwin L."/>
            <person name="Pitluck S."/>
            <person name="Goltsman E."/>
            <person name="Clum A."/>
            <person name="Larimer F."/>
            <person name="Land M."/>
            <person name="Hauser L."/>
            <person name="Kyrpides N."/>
            <person name="Mikhailova N."/>
            <person name="Jansson J."/>
            <person name="Richardson P."/>
        </authorList>
    </citation>
    <scope>NUCLEOTIDE SEQUENCE [LARGE SCALE GENOMIC DNA]</scope>
    <source>
        <strain evidence="2">A6</strain>
    </source>
</reference>
<feature type="transmembrane region" description="Helical" evidence="1">
    <location>
        <begin position="12"/>
        <end position="36"/>
    </location>
</feature>
<sequence length="210" mass="22306">MDPNASAALSAYGSLIAAAAAVVALIFTGIAAVAAYKQTRLQKQIAEDAAQPYVWVDMRPDTKQGGLLNLIVGNSGPTVATDVTVGFEPPLQMPFEDEAGHALEVLRRGIPSLPPGRTLVWNLGVAWQIVGADSPKRYKLTISAAGPFGGLKPLTYIVDVDDIRATAAVPDGSLHLVAEAVSKTNRTLERLTDFFAAVERTRRRSTEGPK</sequence>
<evidence type="ECO:0000313" key="2">
    <source>
        <dbReference type="EMBL" id="ACL38166.1"/>
    </source>
</evidence>
<dbReference type="EMBL" id="CP001341">
    <property type="protein sequence ID" value="ACL38166.1"/>
    <property type="molecule type" value="Genomic_DNA"/>
</dbReference>
<proteinExistence type="predicted"/>
<dbReference type="OrthoDB" id="4191917at2"/>
<dbReference type="Proteomes" id="UP000002505">
    <property type="component" value="Chromosome"/>
</dbReference>
<gene>
    <name evidence="2" type="ordered locus">Achl_0163</name>
</gene>
<dbReference type="eggNOG" id="ENOG5031SJ1">
    <property type="taxonomic scope" value="Bacteria"/>
</dbReference>
<evidence type="ECO:0000256" key="1">
    <source>
        <dbReference type="SAM" id="Phobius"/>
    </source>
</evidence>
<dbReference type="HOGENOM" id="CLU_1365332_0_0_11"/>
<keyword evidence="1" id="KW-0812">Transmembrane</keyword>
<organism evidence="2 3">
    <name type="scientific">Pseudarthrobacter chlorophenolicus (strain ATCC 700700 / DSM 12829 / CIP 107037 / JCM 12360 / KCTC 9906 / NCIMB 13794 / A6)</name>
    <name type="common">Arthrobacter chlorophenolicus</name>
    <dbReference type="NCBI Taxonomy" id="452863"/>
    <lineage>
        <taxon>Bacteria</taxon>
        <taxon>Bacillati</taxon>
        <taxon>Actinomycetota</taxon>
        <taxon>Actinomycetes</taxon>
        <taxon>Micrococcales</taxon>
        <taxon>Micrococcaceae</taxon>
        <taxon>Pseudarthrobacter</taxon>
    </lineage>
</organism>
<evidence type="ECO:0000313" key="3">
    <source>
        <dbReference type="Proteomes" id="UP000002505"/>
    </source>
</evidence>
<keyword evidence="1" id="KW-0472">Membrane</keyword>
<dbReference type="KEGG" id="ach:Achl_0163"/>
<name>B8H907_PSECP</name>
<protein>
    <submittedName>
        <fullName evidence="2">Uncharacterized protein</fullName>
    </submittedName>
</protein>
<keyword evidence="1" id="KW-1133">Transmembrane helix</keyword>
<dbReference type="AlphaFoldDB" id="B8H907"/>
<dbReference type="STRING" id="452863.Achl_0163"/>